<dbReference type="PANTHER" id="PTHR12526:SF636">
    <property type="entry name" value="BLL3647 PROTEIN"/>
    <property type="match status" value="1"/>
</dbReference>
<dbReference type="OrthoDB" id="9801609at2"/>
<dbReference type="InterPro" id="IPR001296">
    <property type="entry name" value="Glyco_trans_1"/>
</dbReference>
<dbReference type="STRING" id="871325.SAMN05444349_11181"/>
<dbReference type="RefSeq" id="WP_073349643.1">
    <property type="nucleotide sequence ID" value="NZ_FQVD01000011.1"/>
</dbReference>
<dbReference type="AlphaFoldDB" id="A0A1M4YXJ2"/>
<feature type="domain" description="Glycosyl transferase family 1" evidence="1">
    <location>
        <begin position="221"/>
        <end position="384"/>
    </location>
</feature>
<organism evidence="2 3">
    <name type="scientific">Bacteroides faecichinchillae</name>
    <dbReference type="NCBI Taxonomy" id="871325"/>
    <lineage>
        <taxon>Bacteria</taxon>
        <taxon>Pseudomonadati</taxon>
        <taxon>Bacteroidota</taxon>
        <taxon>Bacteroidia</taxon>
        <taxon>Bacteroidales</taxon>
        <taxon>Bacteroidaceae</taxon>
        <taxon>Bacteroides</taxon>
    </lineage>
</organism>
<dbReference type="EMBL" id="FQVD01000011">
    <property type="protein sequence ID" value="SHF10460.1"/>
    <property type="molecule type" value="Genomic_DNA"/>
</dbReference>
<dbReference type="GO" id="GO:0016757">
    <property type="term" value="F:glycosyltransferase activity"/>
    <property type="evidence" value="ECO:0007669"/>
    <property type="project" value="InterPro"/>
</dbReference>
<dbReference type="Gene3D" id="3.40.50.2000">
    <property type="entry name" value="Glycogen Phosphorylase B"/>
    <property type="match status" value="2"/>
</dbReference>
<evidence type="ECO:0000259" key="1">
    <source>
        <dbReference type="Pfam" id="PF00534"/>
    </source>
</evidence>
<name>A0A1M4YXJ2_9BACE</name>
<dbReference type="Proteomes" id="UP000184436">
    <property type="component" value="Unassembled WGS sequence"/>
</dbReference>
<evidence type="ECO:0000313" key="3">
    <source>
        <dbReference type="Proteomes" id="UP000184436"/>
    </source>
</evidence>
<proteinExistence type="predicted"/>
<reference evidence="2 3" key="1">
    <citation type="submission" date="2016-11" db="EMBL/GenBank/DDBJ databases">
        <authorList>
            <person name="Jaros S."/>
            <person name="Januszkiewicz K."/>
            <person name="Wedrychowicz H."/>
        </authorList>
    </citation>
    <scope>NUCLEOTIDE SEQUENCE [LARGE SCALE GENOMIC DNA]</scope>
    <source>
        <strain evidence="2 3">DSM 26883</strain>
    </source>
</reference>
<dbReference type="Pfam" id="PF00534">
    <property type="entry name" value="Glycos_transf_1"/>
    <property type="match status" value="1"/>
</dbReference>
<sequence length="410" mass="47127">MLNILINAYAVNPYWGSEQGMGWNWVINIARYCNVYVITEGEFKDNIEEAVMLLPQKDNLHFYYNPLPDKVRQMCWNQGDWRFYWYYRKWQQKTLQIAKGIIADNRIDVVHQLNMIGFREPGYLWKIEGIPFVWGPIGGMELMPLSFLKGTSMSQYTKAWVKNVINDWQRKHHPRVLQAIHRASALIAATKGCADVIREYHHRDVVLINETGCGQNDALEKAHDFHKPGLELIWVGKFDSRKQLGLAIATMEQLKDISVKLHIVGDGTEAESEHYRNMASQSGVDSQIVWHGLLPNQEVQKMMKRSDLLLFTSIMEGTPHVVLEAVKNNLPILCIKTCGQGEVVDSSIGCTIPLTNPQESVSDFASQIRMLYRHRERLQKMSKACNDKQIELSWDSKALKMIQAYPITPP</sequence>
<protein>
    <submittedName>
        <fullName evidence="2">Glycosyltransferase involved in cell wall bisynthesis</fullName>
    </submittedName>
</protein>
<dbReference type="SUPFAM" id="SSF53756">
    <property type="entry name" value="UDP-Glycosyltransferase/glycogen phosphorylase"/>
    <property type="match status" value="1"/>
</dbReference>
<evidence type="ECO:0000313" key="2">
    <source>
        <dbReference type="EMBL" id="SHF10460.1"/>
    </source>
</evidence>
<dbReference type="CDD" id="cd03801">
    <property type="entry name" value="GT4_PimA-like"/>
    <property type="match status" value="1"/>
</dbReference>
<keyword evidence="3" id="KW-1185">Reference proteome</keyword>
<keyword evidence="2" id="KW-0808">Transferase</keyword>
<dbReference type="PANTHER" id="PTHR12526">
    <property type="entry name" value="GLYCOSYLTRANSFERASE"/>
    <property type="match status" value="1"/>
</dbReference>
<accession>A0A1M4YXJ2</accession>
<gene>
    <name evidence="2" type="ORF">SAMN05444349_11181</name>
</gene>